<comment type="caution">
    <text evidence="3">The sequence shown here is derived from an EMBL/GenBank/DDBJ whole genome shotgun (WGS) entry which is preliminary data.</text>
</comment>
<dbReference type="PANTHER" id="PTHR19384">
    <property type="entry name" value="NITRIC OXIDE SYNTHASE-RELATED"/>
    <property type="match status" value="1"/>
</dbReference>
<gene>
    <name evidence="3" type="primary">Necator_chrV.g19533</name>
    <name evidence="3" type="ORF">RB195_014741</name>
</gene>
<feature type="domain" description="Flavodoxin-like" evidence="2">
    <location>
        <begin position="4"/>
        <end position="148"/>
    </location>
</feature>
<dbReference type="PANTHER" id="PTHR19384:SF10">
    <property type="entry name" value="NADPH-DEPENDENT DIFLAVIN OXIDOREDUCTASE 1"/>
    <property type="match status" value="1"/>
</dbReference>
<dbReference type="InterPro" id="IPR008254">
    <property type="entry name" value="Flavodoxin/NO_synth"/>
</dbReference>
<organism evidence="3 4">
    <name type="scientific">Necator americanus</name>
    <name type="common">Human hookworm</name>
    <dbReference type="NCBI Taxonomy" id="51031"/>
    <lineage>
        <taxon>Eukaryota</taxon>
        <taxon>Metazoa</taxon>
        <taxon>Ecdysozoa</taxon>
        <taxon>Nematoda</taxon>
        <taxon>Chromadorea</taxon>
        <taxon>Rhabditida</taxon>
        <taxon>Rhabditina</taxon>
        <taxon>Rhabditomorpha</taxon>
        <taxon>Strongyloidea</taxon>
        <taxon>Ancylostomatidae</taxon>
        <taxon>Bunostominae</taxon>
        <taxon>Necator</taxon>
    </lineage>
</organism>
<accession>A0ABR1E1K4</accession>
<proteinExistence type="predicted"/>
<evidence type="ECO:0000313" key="3">
    <source>
        <dbReference type="EMBL" id="KAK6756508.1"/>
    </source>
</evidence>
<keyword evidence="1" id="KW-0285">Flavoprotein</keyword>
<name>A0ABR1E1K4_NECAM</name>
<evidence type="ECO:0000259" key="2">
    <source>
        <dbReference type="PROSITE" id="PS50902"/>
    </source>
</evidence>
<dbReference type="Proteomes" id="UP001303046">
    <property type="component" value="Unassembled WGS sequence"/>
</dbReference>
<keyword evidence="4" id="KW-1185">Reference proteome</keyword>
<dbReference type="SUPFAM" id="SSF52218">
    <property type="entry name" value="Flavoproteins"/>
    <property type="match status" value="1"/>
</dbReference>
<dbReference type="Gene3D" id="3.40.50.360">
    <property type="match status" value="1"/>
</dbReference>
<evidence type="ECO:0000256" key="1">
    <source>
        <dbReference type="ARBA" id="ARBA00022630"/>
    </source>
</evidence>
<dbReference type="Pfam" id="PF00258">
    <property type="entry name" value="Flavodoxin_1"/>
    <property type="match status" value="1"/>
</dbReference>
<sequence>MRSLLILYGSETGTAEDVAEGLWREARLLDIPARFYGVDDYDVENLPSEDAVVFVVATTGQGEIPPNMRNGWRHLLRRNLNSAWLQNVRFAVLGLGDSSYQKYNFAAKKVFRRLLQLGGDCLLDIGLADDQHEIGIDGALSPWRRELWDKLRETGLFEMLRWPVFAGRAGLSISSTRFVPSPLSSKMFSSFVSDVDEVLDPYPAELSAGPSVQRTRHPISLAVSFGDV</sequence>
<dbReference type="EMBL" id="JAVFWL010000005">
    <property type="protein sequence ID" value="KAK6756508.1"/>
    <property type="molecule type" value="Genomic_DNA"/>
</dbReference>
<dbReference type="InterPro" id="IPR001094">
    <property type="entry name" value="Flavdoxin-like"/>
</dbReference>
<dbReference type="PROSITE" id="PS50902">
    <property type="entry name" value="FLAVODOXIN_LIKE"/>
    <property type="match status" value="1"/>
</dbReference>
<dbReference type="PRINTS" id="PR00369">
    <property type="entry name" value="FLAVODOXIN"/>
</dbReference>
<evidence type="ECO:0000313" key="4">
    <source>
        <dbReference type="Proteomes" id="UP001303046"/>
    </source>
</evidence>
<dbReference type="InterPro" id="IPR029039">
    <property type="entry name" value="Flavoprotein-like_sf"/>
</dbReference>
<reference evidence="3 4" key="1">
    <citation type="submission" date="2023-08" db="EMBL/GenBank/DDBJ databases">
        <title>A Necator americanus chromosomal reference genome.</title>
        <authorList>
            <person name="Ilik V."/>
            <person name="Petrzelkova K.J."/>
            <person name="Pardy F."/>
            <person name="Fuh T."/>
            <person name="Niatou-Singa F.S."/>
            <person name="Gouil Q."/>
            <person name="Baker L."/>
            <person name="Ritchie M.E."/>
            <person name="Jex A.R."/>
            <person name="Gazzola D."/>
            <person name="Li H."/>
            <person name="Toshio Fujiwara R."/>
            <person name="Zhan B."/>
            <person name="Aroian R.V."/>
            <person name="Pafco B."/>
            <person name="Schwarz E.M."/>
        </authorList>
    </citation>
    <scope>NUCLEOTIDE SEQUENCE [LARGE SCALE GENOMIC DNA]</scope>
    <source>
        <strain evidence="3 4">Aroian</strain>
        <tissue evidence="3">Whole animal</tissue>
    </source>
</reference>
<protein>
    <recommendedName>
        <fullName evidence="2">Flavodoxin-like domain-containing protein</fullName>
    </recommendedName>
</protein>